<feature type="transmembrane region" description="Helical" evidence="6">
    <location>
        <begin position="105"/>
        <end position="132"/>
    </location>
</feature>
<feature type="domain" description="Type II secretion system protein GspF" evidence="7">
    <location>
        <begin position="149"/>
        <end position="272"/>
    </location>
</feature>
<evidence type="ECO:0000256" key="5">
    <source>
        <dbReference type="ARBA" id="ARBA00023136"/>
    </source>
</evidence>
<evidence type="ECO:0000256" key="1">
    <source>
        <dbReference type="ARBA" id="ARBA00004651"/>
    </source>
</evidence>
<dbReference type="Gene3D" id="1.20.81.30">
    <property type="entry name" value="Type II secretion system (T2SS), domain F"/>
    <property type="match status" value="1"/>
</dbReference>
<comment type="caution">
    <text evidence="8">The sequence shown here is derived from an EMBL/GenBank/DDBJ whole genome shotgun (WGS) entry which is preliminary data.</text>
</comment>
<dbReference type="OrthoDB" id="9803381at2"/>
<evidence type="ECO:0000313" key="8">
    <source>
        <dbReference type="EMBL" id="TWU17447.1"/>
    </source>
</evidence>
<keyword evidence="9" id="KW-1185">Reference proteome</keyword>
<protein>
    <submittedName>
        <fullName evidence="8">Bacterial type II secretion system protein F domain protein</fullName>
    </submittedName>
</protein>
<dbReference type="PANTHER" id="PTHR35007">
    <property type="entry name" value="INTEGRAL MEMBRANE PROTEIN-RELATED"/>
    <property type="match status" value="1"/>
</dbReference>
<dbReference type="InterPro" id="IPR042094">
    <property type="entry name" value="T2SS_GspF_sf"/>
</dbReference>
<keyword evidence="2" id="KW-1003">Cell membrane</keyword>
<name>A0A5C6C0E7_9BACT</name>
<dbReference type="Proteomes" id="UP000316304">
    <property type="component" value="Unassembled WGS sequence"/>
</dbReference>
<evidence type="ECO:0000259" key="7">
    <source>
        <dbReference type="Pfam" id="PF00482"/>
    </source>
</evidence>
<keyword evidence="4 6" id="KW-1133">Transmembrane helix</keyword>
<reference evidence="8 9" key="1">
    <citation type="submission" date="2019-02" db="EMBL/GenBank/DDBJ databases">
        <title>Deep-cultivation of Planctomycetes and their phenomic and genomic characterization uncovers novel biology.</title>
        <authorList>
            <person name="Wiegand S."/>
            <person name="Jogler M."/>
            <person name="Boedeker C."/>
            <person name="Pinto D."/>
            <person name="Vollmers J."/>
            <person name="Rivas-Marin E."/>
            <person name="Kohn T."/>
            <person name="Peeters S.H."/>
            <person name="Heuer A."/>
            <person name="Rast P."/>
            <person name="Oberbeckmann S."/>
            <person name="Bunk B."/>
            <person name="Jeske O."/>
            <person name="Meyerdierks A."/>
            <person name="Storesund J.E."/>
            <person name="Kallscheuer N."/>
            <person name="Luecker S."/>
            <person name="Lage O.M."/>
            <person name="Pohl T."/>
            <person name="Merkel B.J."/>
            <person name="Hornburger P."/>
            <person name="Mueller R.-W."/>
            <person name="Bruemmer F."/>
            <person name="Labrenz M."/>
            <person name="Spormann A.M."/>
            <person name="Op Den Camp H."/>
            <person name="Overmann J."/>
            <person name="Amann R."/>
            <person name="Jetten M.S.M."/>
            <person name="Mascher T."/>
            <person name="Medema M.H."/>
            <person name="Devos D.P."/>
            <person name="Kaster A.-K."/>
            <person name="Ovreas L."/>
            <person name="Rohde M."/>
            <person name="Galperin M.Y."/>
            <person name="Jogler C."/>
        </authorList>
    </citation>
    <scope>NUCLEOTIDE SEQUENCE [LARGE SCALE GENOMIC DNA]</scope>
    <source>
        <strain evidence="8 9">Pla52o</strain>
    </source>
</reference>
<dbReference type="GO" id="GO:0005886">
    <property type="term" value="C:plasma membrane"/>
    <property type="evidence" value="ECO:0007669"/>
    <property type="project" value="UniProtKB-SubCell"/>
</dbReference>
<evidence type="ECO:0000256" key="4">
    <source>
        <dbReference type="ARBA" id="ARBA00022989"/>
    </source>
</evidence>
<sequence length="313" mass="34643">MNAILMSTVATGCILTALLLLHMVWQWACGYPSTLKTRLRQFTSKQPFHGSQSIFKRQSEPWSSEVDRRPSIGQMAERLLEQSGTEWSVRSFAIRSGVSGALVSLVAAFFLNAYAMVFVPLGCLLPICYLVCKRRRRRNQLAKQLPAVLQFLGRAVRSGQTVPSAMSTVAEAFSVPVSTEFALCCDQQRLGLSRESSLREMAVRCGVMELQIFVVALIVQSRSGGDIVTMLENLAVTLRKRQQFDQRVRCLTAEGRMQAFVLMALPIVAFAGLYFLAPDYIGTLIERPSILVAALSAQALGACWVQSIIRIDV</sequence>
<dbReference type="RefSeq" id="WP_146597172.1">
    <property type="nucleotide sequence ID" value="NZ_SJPT01000012.1"/>
</dbReference>
<evidence type="ECO:0000313" key="9">
    <source>
        <dbReference type="Proteomes" id="UP000316304"/>
    </source>
</evidence>
<gene>
    <name evidence="8" type="ORF">Pla52o_52510</name>
</gene>
<evidence type="ECO:0000256" key="2">
    <source>
        <dbReference type="ARBA" id="ARBA00022475"/>
    </source>
</evidence>
<evidence type="ECO:0000256" key="6">
    <source>
        <dbReference type="SAM" id="Phobius"/>
    </source>
</evidence>
<feature type="transmembrane region" description="Helical" evidence="6">
    <location>
        <begin position="259"/>
        <end position="277"/>
    </location>
</feature>
<dbReference type="AlphaFoldDB" id="A0A5C6C0E7"/>
<comment type="subcellular location">
    <subcellularLocation>
        <location evidence="1">Cell membrane</location>
        <topology evidence="1">Multi-pass membrane protein</topology>
    </subcellularLocation>
</comment>
<accession>A0A5C6C0E7</accession>
<proteinExistence type="predicted"/>
<evidence type="ECO:0000256" key="3">
    <source>
        <dbReference type="ARBA" id="ARBA00022692"/>
    </source>
</evidence>
<dbReference type="InterPro" id="IPR018076">
    <property type="entry name" value="T2SS_GspF_dom"/>
</dbReference>
<dbReference type="PANTHER" id="PTHR35007:SF1">
    <property type="entry name" value="PILUS ASSEMBLY PROTEIN"/>
    <property type="match status" value="1"/>
</dbReference>
<dbReference type="Pfam" id="PF00482">
    <property type="entry name" value="T2SSF"/>
    <property type="match status" value="1"/>
</dbReference>
<dbReference type="EMBL" id="SJPT01000012">
    <property type="protein sequence ID" value="TWU17447.1"/>
    <property type="molecule type" value="Genomic_DNA"/>
</dbReference>
<organism evidence="8 9">
    <name type="scientific">Novipirellula galeiformis</name>
    <dbReference type="NCBI Taxonomy" id="2528004"/>
    <lineage>
        <taxon>Bacteria</taxon>
        <taxon>Pseudomonadati</taxon>
        <taxon>Planctomycetota</taxon>
        <taxon>Planctomycetia</taxon>
        <taxon>Pirellulales</taxon>
        <taxon>Pirellulaceae</taxon>
        <taxon>Novipirellula</taxon>
    </lineage>
</organism>
<keyword evidence="5 6" id="KW-0472">Membrane</keyword>
<keyword evidence="3 6" id="KW-0812">Transmembrane</keyword>